<protein>
    <recommendedName>
        <fullName evidence="6">MARVEL domain-containing protein</fullName>
    </recommendedName>
</protein>
<feature type="domain" description="MARVEL" evidence="6">
    <location>
        <begin position="3"/>
        <end position="159"/>
    </location>
</feature>
<proteinExistence type="predicted"/>
<keyword evidence="2 5" id="KW-0812">Transmembrane</keyword>
<evidence type="ECO:0000256" key="1">
    <source>
        <dbReference type="ARBA" id="ARBA00004141"/>
    </source>
</evidence>
<evidence type="ECO:0000256" key="2">
    <source>
        <dbReference type="ARBA" id="ARBA00022692"/>
    </source>
</evidence>
<dbReference type="GO" id="GO:0016020">
    <property type="term" value="C:membrane"/>
    <property type="evidence" value="ECO:0007669"/>
    <property type="project" value="UniProtKB-SubCell"/>
</dbReference>
<dbReference type="Pfam" id="PF01284">
    <property type="entry name" value="MARVEL"/>
    <property type="match status" value="1"/>
</dbReference>
<evidence type="ECO:0000256" key="4">
    <source>
        <dbReference type="ARBA" id="ARBA00023136"/>
    </source>
</evidence>
<dbReference type="EMBL" id="LXPE01000012">
    <property type="protein sequence ID" value="OBA26913.1"/>
    <property type="molecule type" value="Genomic_DNA"/>
</dbReference>
<dbReference type="PANTHER" id="PTHR37451">
    <property type="entry name" value="MARVEL DOMAIN"/>
    <property type="match status" value="1"/>
</dbReference>
<dbReference type="InterPro" id="IPR008253">
    <property type="entry name" value="Marvel"/>
</dbReference>
<evidence type="ECO:0000256" key="3">
    <source>
        <dbReference type="ARBA" id="ARBA00022989"/>
    </source>
</evidence>
<feature type="non-terminal residue" evidence="7">
    <location>
        <position position="175"/>
    </location>
</feature>
<comment type="caution">
    <text evidence="7">The sequence shown here is derived from an EMBL/GenBank/DDBJ whole genome shotgun (WGS) entry which is preliminary data.</text>
</comment>
<evidence type="ECO:0000313" key="8">
    <source>
        <dbReference type="Proteomes" id="UP000092321"/>
    </source>
</evidence>
<feature type="transmembrane region" description="Helical" evidence="5">
    <location>
        <begin position="65"/>
        <end position="86"/>
    </location>
</feature>
<evidence type="ECO:0000256" key="5">
    <source>
        <dbReference type="SAM" id="Phobius"/>
    </source>
</evidence>
<evidence type="ECO:0000259" key="6">
    <source>
        <dbReference type="Pfam" id="PF01284"/>
    </source>
</evidence>
<dbReference type="AlphaFoldDB" id="A0A1B7TDW2"/>
<comment type="subcellular location">
    <subcellularLocation>
        <location evidence="1">Membrane</location>
        <topology evidence="1">Multi-pass membrane protein</topology>
    </subcellularLocation>
</comment>
<dbReference type="Proteomes" id="UP000092321">
    <property type="component" value="Unassembled WGS sequence"/>
</dbReference>
<organism evidence="7 8">
    <name type="scientific">Hanseniaspora valbyensis NRRL Y-1626</name>
    <dbReference type="NCBI Taxonomy" id="766949"/>
    <lineage>
        <taxon>Eukaryota</taxon>
        <taxon>Fungi</taxon>
        <taxon>Dikarya</taxon>
        <taxon>Ascomycota</taxon>
        <taxon>Saccharomycotina</taxon>
        <taxon>Saccharomycetes</taxon>
        <taxon>Saccharomycodales</taxon>
        <taxon>Saccharomycodaceae</taxon>
        <taxon>Hanseniaspora</taxon>
    </lineage>
</organism>
<accession>A0A1B7TDW2</accession>
<evidence type="ECO:0000313" key="7">
    <source>
        <dbReference type="EMBL" id="OBA26913.1"/>
    </source>
</evidence>
<gene>
    <name evidence="7" type="ORF">HANVADRAFT_15444</name>
</gene>
<feature type="transmembrane region" description="Helical" evidence="5">
    <location>
        <begin position="38"/>
        <end position="58"/>
    </location>
</feature>
<keyword evidence="3 5" id="KW-1133">Transmembrane helix</keyword>
<name>A0A1B7TDW2_9ASCO</name>
<dbReference type="PANTHER" id="PTHR37451:SF1">
    <property type="entry name" value="MARVEL DOMAIN-CONTAINING PROTEIN"/>
    <property type="match status" value="1"/>
</dbReference>
<keyword evidence="4 5" id="KW-0472">Membrane</keyword>
<reference evidence="8" key="1">
    <citation type="journal article" date="2016" name="Proc. Natl. Acad. Sci. U.S.A.">
        <title>Comparative genomics of biotechnologically important yeasts.</title>
        <authorList>
            <person name="Riley R."/>
            <person name="Haridas S."/>
            <person name="Wolfe K.H."/>
            <person name="Lopes M.R."/>
            <person name="Hittinger C.T."/>
            <person name="Goeker M."/>
            <person name="Salamov A.A."/>
            <person name="Wisecaver J.H."/>
            <person name="Long T.M."/>
            <person name="Calvey C.H."/>
            <person name="Aerts A.L."/>
            <person name="Barry K.W."/>
            <person name="Choi C."/>
            <person name="Clum A."/>
            <person name="Coughlan A.Y."/>
            <person name="Deshpande S."/>
            <person name="Douglass A.P."/>
            <person name="Hanson S.J."/>
            <person name="Klenk H.-P."/>
            <person name="LaButti K.M."/>
            <person name="Lapidus A."/>
            <person name="Lindquist E.A."/>
            <person name="Lipzen A.M."/>
            <person name="Meier-Kolthoff J.P."/>
            <person name="Ohm R.A."/>
            <person name="Otillar R.P."/>
            <person name="Pangilinan J.L."/>
            <person name="Peng Y."/>
            <person name="Rokas A."/>
            <person name="Rosa C.A."/>
            <person name="Scheuner C."/>
            <person name="Sibirny A.A."/>
            <person name="Slot J.C."/>
            <person name="Stielow J.B."/>
            <person name="Sun H."/>
            <person name="Kurtzman C.P."/>
            <person name="Blackwell M."/>
            <person name="Grigoriev I.V."/>
            <person name="Jeffries T.W."/>
        </authorList>
    </citation>
    <scope>NUCLEOTIDE SEQUENCE [LARGE SCALE GENOMIC DNA]</scope>
    <source>
        <strain evidence="8">NRRL Y-1626</strain>
    </source>
</reference>
<feature type="non-terminal residue" evidence="7">
    <location>
        <position position="1"/>
    </location>
</feature>
<sequence length="175" mass="19709">LMITRGVQFASSAITLGTTAYARHSYGSFHTKKQNFAVAVSVISTFYLISLFVILWFFRQYIMPGAFFICEVVLCLLWICAFIVLADQHGKYSCSTKNASNYDSSTDSTYYGSNTDGDLYYNEYTGEYTNSSYSSPCKSSKASIAFAAFSFFLFLLTSILFYQFVMKPILKNYGS</sequence>
<keyword evidence="8" id="KW-1185">Reference proteome</keyword>
<feature type="transmembrane region" description="Helical" evidence="5">
    <location>
        <begin position="144"/>
        <end position="165"/>
    </location>
</feature>
<dbReference type="OrthoDB" id="3973137at2759"/>